<organism evidence="1 2">
    <name type="scientific">Symbiodinium microadriaticum</name>
    <name type="common">Dinoflagellate</name>
    <name type="synonym">Zooxanthella microadriatica</name>
    <dbReference type="NCBI Taxonomy" id="2951"/>
    <lineage>
        <taxon>Eukaryota</taxon>
        <taxon>Sar</taxon>
        <taxon>Alveolata</taxon>
        <taxon>Dinophyceae</taxon>
        <taxon>Suessiales</taxon>
        <taxon>Symbiodiniaceae</taxon>
        <taxon>Symbiodinium</taxon>
    </lineage>
</organism>
<protein>
    <submittedName>
        <fullName evidence="1">Uncharacterized protein</fullName>
    </submittedName>
</protein>
<dbReference type="EMBL" id="LSRX01000132">
    <property type="protein sequence ID" value="OLQ07737.1"/>
    <property type="molecule type" value="Genomic_DNA"/>
</dbReference>
<dbReference type="AlphaFoldDB" id="A0A1Q9EK13"/>
<name>A0A1Q9EK13_SYMMI</name>
<proteinExistence type="predicted"/>
<comment type="caution">
    <text evidence="1">The sequence shown here is derived from an EMBL/GenBank/DDBJ whole genome shotgun (WGS) entry which is preliminary data.</text>
</comment>
<dbReference type="SUPFAM" id="SSF55856">
    <property type="entry name" value="Cytochrome b5-like heme/steroid binding domain"/>
    <property type="match status" value="1"/>
</dbReference>
<gene>
    <name evidence="1" type="ORF">AK812_SmicGene8808</name>
</gene>
<evidence type="ECO:0000313" key="1">
    <source>
        <dbReference type="EMBL" id="OLQ07737.1"/>
    </source>
</evidence>
<dbReference type="Proteomes" id="UP000186817">
    <property type="component" value="Unassembled WGS sequence"/>
</dbReference>
<reference evidence="1 2" key="1">
    <citation type="submission" date="2016-02" db="EMBL/GenBank/DDBJ databases">
        <title>Genome analysis of coral dinoflagellate symbionts highlights evolutionary adaptations to a symbiotic lifestyle.</title>
        <authorList>
            <person name="Aranda M."/>
            <person name="Li Y."/>
            <person name="Liew Y.J."/>
            <person name="Baumgarten S."/>
            <person name="Simakov O."/>
            <person name="Wilson M."/>
            <person name="Piel J."/>
            <person name="Ashoor H."/>
            <person name="Bougouffa S."/>
            <person name="Bajic V.B."/>
            <person name="Ryu T."/>
            <person name="Ravasi T."/>
            <person name="Bayer T."/>
            <person name="Micklem G."/>
            <person name="Kim H."/>
            <person name="Bhak J."/>
            <person name="Lajeunesse T.C."/>
            <person name="Voolstra C.R."/>
        </authorList>
    </citation>
    <scope>NUCLEOTIDE SEQUENCE [LARGE SCALE GENOMIC DNA]</scope>
    <source>
        <strain evidence="1 2">CCMP2467</strain>
    </source>
</reference>
<dbReference type="InterPro" id="IPR036400">
    <property type="entry name" value="Cyt_B5-like_heme/steroid_sf"/>
</dbReference>
<evidence type="ECO:0000313" key="2">
    <source>
        <dbReference type="Proteomes" id="UP000186817"/>
    </source>
</evidence>
<sequence length="87" mass="9696">MAAAFSLGGSMHPAKHPGGKNILLRQLEMTGMDAGDRFVRWHNAAGNAVRRAPDNFVGDLLGWKKPRKSSPWCFCCRRRSTQAEEKL</sequence>
<keyword evidence="2" id="KW-1185">Reference proteome</keyword>
<accession>A0A1Q9EK13</accession>
<dbReference type="OrthoDB" id="260519at2759"/>